<dbReference type="EMBL" id="JACSPW010000005">
    <property type="protein sequence ID" value="MBD8032894.1"/>
    <property type="molecule type" value="Genomic_DNA"/>
</dbReference>
<dbReference type="RefSeq" id="WP_191703476.1">
    <property type="nucleotide sequence ID" value="NZ_JACSPW010000005.1"/>
</dbReference>
<accession>A0ABR8XLT1</accession>
<protein>
    <submittedName>
        <fullName evidence="1">Cytosine deaminase</fullName>
    </submittedName>
</protein>
<sequence>MELNLMKIDEFLKMSKSVIRRANERDVLSIKNELLILLNEKTELVDKMHIRKLINEIQFLNVFVVKDDYEKTVFSYEPPKYYSPRVTIKESGWIELIK</sequence>
<reference evidence="1 2" key="1">
    <citation type="submission" date="2020-08" db="EMBL/GenBank/DDBJ databases">
        <title>A Genomic Blueprint of the Chicken Gut Microbiome.</title>
        <authorList>
            <person name="Gilroy R."/>
            <person name="Ravi A."/>
            <person name="Getino M."/>
            <person name="Pursley I."/>
            <person name="Horton D.L."/>
            <person name="Alikhan N.-F."/>
            <person name="Baker D."/>
            <person name="Gharbi K."/>
            <person name="Hall N."/>
            <person name="Watson M."/>
            <person name="Adriaenssens E.M."/>
            <person name="Foster-Nyarko E."/>
            <person name="Jarju S."/>
            <person name="Secka A."/>
            <person name="Antonio M."/>
            <person name="Oren A."/>
            <person name="Chaudhuri R."/>
            <person name="La Ragione R.M."/>
            <person name="Hildebrand F."/>
            <person name="Pallen M.J."/>
        </authorList>
    </citation>
    <scope>NUCLEOTIDE SEQUENCE [LARGE SCALE GENOMIC DNA]</scope>
    <source>
        <strain evidence="1 2">Sa1YVA6</strain>
    </source>
</reference>
<proteinExistence type="predicted"/>
<name>A0ABR8XLT1_9BACL</name>
<evidence type="ECO:0000313" key="2">
    <source>
        <dbReference type="Proteomes" id="UP000600565"/>
    </source>
</evidence>
<organism evidence="1 2">
    <name type="scientific">Solibacillus merdavium</name>
    <dbReference type="NCBI Taxonomy" id="2762218"/>
    <lineage>
        <taxon>Bacteria</taxon>
        <taxon>Bacillati</taxon>
        <taxon>Bacillota</taxon>
        <taxon>Bacilli</taxon>
        <taxon>Bacillales</taxon>
        <taxon>Caryophanaceae</taxon>
        <taxon>Solibacillus</taxon>
    </lineage>
</organism>
<evidence type="ECO:0000313" key="1">
    <source>
        <dbReference type="EMBL" id="MBD8032894.1"/>
    </source>
</evidence>
<gene>
    <name evidence="1" type="ORF">H9632_07420</name>
</gene>
<dbReference type="Proteomes" id="UP000600565">
    <property type="component" value="Unassembled WGS sequence"/>
</dbReference>
<keyword evidence="2" id="KW-1185">Reference proteome</keyword>
<comment type="caution">
    <text evidence="1">The sequence shown here is derived from an EMBL/GenBank/DDBJ whole genome shotgun (WGS) entry which is preliminary data.</text>
</comment>